<dbReference type="GO" id="GO:0003677">
    <property type="term" value="F:DNA binding"/>
    <property type="evidence" value="ECO:0007669"/>
    <property type="project" value="InterPro"/>
</dbReference>
<dbReference type="PROSITE" id="PS50943">
    <property type="entry name" value="HTH_CROC1"/>
    <property type="match status" value="1"/>
</dbReference>
<sequence length="126" mass="14583">MTAFDRLKKLCKERGISINALEEQIGVGKNVLYSWKTKIPGGAILQKVADYFDVSIDYLLGRTSTRNRLSGKDAIDFEDFMNNEVDMTFFGEDMTEDELQRLKDIMIATFFEKLQERNNKEKNNNV</sequence>
<organism evidence="2 3">
    <name type="scientific">Carnobacterium maltaromaticum</name>
    <name type="common">Carnobacterium piscicola</name>
    <dbReference type="NCBI Taxonomy" id="2751"/>
    <lineage>
        <taxon>Bacteria</taxon>
        <taxon>Bacillati</taxon>
        <taxon>Bacillota</taxon>
        <taxon>Bacilli</taxon>
        <taxon>Lactobacillales</taxon>
        <taxon>Carnobacteriaceae</taxon>
        <taxon>Carnobacterium</taxon>
    </lineage>
</organism>
<dbReference type="InterPro" id="IPR010982">
    <property type="entry name" value="Lambda_DNA-bd_dom_sf"/>
</dbReference>
<name>A0AAW9JPX8_CARML</name>
<comment type="caution">
    <text evidence="2">The sequence shown here is derived from an EMBL/GenBank/DDBJ whole genome shotgun (WGS) entry which is preliminary data.</text>
</comment>
<dbReference type="InterPro" id="IPR001387">
    <property type="entry name" value="Cro/C1-type_HTH"/>
</dbReference>
<dbReference type="Gene3D" id="1.10.260.40">
    <property type="entry name" value="lambda repressor-like DNA-binding domains"/>
    <property type="match status" value="1"/>
</dbReference>
<evidence type="ECO:0000313" key="2">
    <source>
        <dbReference type="EMBL" id="MDZ5757533.1"/>
    </source>
</evidence>
<evidence type="ECO:0000313" key="3">
    <source>
        <dbReference type="Proteomes" id="UP001290462"/>
    </source>
</evidence>
<dbReference type="SUPFAM" id="SSF47413">
    <property type="entry name" value="lambda repressor-like DNA-binding domains"/>
    <property type="match status" value="1"/>
</dbReference>
<dbReference type="AlphaFoldDB" id="A0AAW9JPX8"/>
<protein>
    <submittedName>
        <fullName evidence="2">Helix-turn-helix domain-containing protein</fullName>
    </submittedName>
</protein>
<reference evidence="2" key="1">
    <citation type="submission" date="2023-08" db="EMBL/GenBank/DDBJ databases">
        <title>Genomic characterization of piscicolin 126 produced by Carnobacterium maltaromaticum CM22 strain isolated from salmon (Salmo salar).</title>
        <authorList>
            <person name="Gonzalez-Gragera E."/>
            <person name="Garcia-Lopez J.D."/>
            <person name="Teso-Perez C."/>
            <person name="Gimenez-Hernandez I."/>
            <person name="Peralta-Sanchez J.M."/>
            <person name="Valdivia E."/>
            <person name="Montalban-Lopez M."/>
            <person name="Martin-Platero A.M."/>
            <person name="Banos A."/>
            <person name="Martinez-Bueno M."/>
        </authorList>
    </citation>
    <scope>NUCLEOTIDE SEQUENCE</scope>
    <source>
        <strain evidence="2">CM22</strain>
    </source>
</reference>
<proteinExistence type="predicted"/>
<accession>A0AAW9JPX8</accession>
<gene>
    <name evidence="2" type="ORF">RAK27_02570</name>
</gene>
<dbReference type="CDD" id="cd00093">
    <property type="entry name" value="HTH_XRE"/>
    <property type="match status" value="1"/>
</dbReference>
<dbReference type="Pfam" id="PF01381">
    <property type="entry name" value="HTH_3"/>
    <property type="match status" value="1"/>
</dbReference>
<dbReference type="RefSeq" id="WP_322808431.1">
    <property type="nucleotide sequence ID" value="NZ_JAVBVO010000002.1"/>
</dbReference>
<feature type="domain" description="HTH cro/C1-type" evidence="1">
    <location>
        <begin position="7"/>
        <end position="59"/>
    </location>
</feature>
<evidence type="ECO:0000259" key="1">
    <source>
        <dbReference type="PROSITE" id="PS50943"/>
    </source>
</evidence>
<dbReference type="Proteomes" id="UP001290462">
    <property type="component" value="Unassembled WGS sequence"/>
</dbReference>
<dbReference type="SMART" id="SM00530">
    <property type="entry name" value="HTH_XRE"/>
    <property type="match status" value="1"/>
</dbReference>
<dbReference type="EMBL" id="JAVBVO010000002">
    <property type="protein sequence ID" value="MDZ5757533.1"/>
    <property type="molecule type" value="Genomic_DNA"/>
</dbReference>